<reference evidence="1" key="1">
    <citation type="submission" date="2021-05" db="EMBL/GenBank/DDBJ databases">
        <authorList>
            <person name="Alioto T."/>
            <person name="Alioto T."/>
            <person name="Gomez Garrido J."/>
        </authorList>
    </citation>
    <scope>NUCLEOTIDE SEQUENCE</scope>
</reference>
<sequence length="115" mass="13109">MFPGEIVPESGVSPYFVCLQHLLVRVPQHQRSHLPQNSRRLDSQLVQSHCTHCSSSNSVLTFDPGRTQDFANTYEYISVYPVCFPCYVPIYVDNPPIFGRSLAIQVPRILRCITK</sequence>
<name>A0A8D8M2D9_9HEMI</name>
<organism evidence="1">
    <name type="scientific">Cacopsylla melanoneura</name>
    <dbReference type="NCBI Taxonomy" id="428564"/>
    <lineage>
        <taxon>Eukaryota</taxon>
        <taxon>Metazoa</taxon>
        <taxon>Ecdysozoa</taxon>
        <taxon>Arthropoda</taxon>
        <taxon>Hexapoda</taxon>
        <taxon>Insecta</taxon>
        <taxon>Pterygota</taxon>
        <taxon>Neoptera</taxon>
        <taxon>Paraneoptera</taxon>
        <taxon>Hemiptera</taxon>
        <taxon>Sternorrhyncha</taxon>
        <taxon>Psylloidea</taxon>
        <taxon>Psyllidae</taxon>
        <taxon>Psyllinae</taxon>
        <taxon>Cacopsylla</taxon>
    </lineage>
</organism>
<evidence type="ECO:0000313" key="1">
    <source>
        <dbReference type="EMBL" id="CAG6619423.1"/>
    </source>
</evidence>
<protein>
    <submittedName>
        <fullName evidence="1">Uncharacterized protein</fullName>
    </submittedName>
</protein>
<accession>A0A8D8M2D9</accession>
<dbReference type="EMBL" id="HBUF01045401">
    <property type="protein sequence ID" value="CAG6619423.1"/>
    <property type="molecule type" value="Transcribed_RNA"/>
</dbReference>
<dbReference type="AlphaFoldDB" id="A0A8D8M2D9"/>
<proteinExistence type="predicted"/>